<dbReference type="SUPFAM" id="SSF53756">
    <property type="entry name" value="UDP-Glycosyltransferase/glycogen phosphorylase"/>
    <property type="match status" value="1"/>
</dbReference>
<gene>
    <name evidence="2" type="ORF">AM1BK_12620</name>
</gene>
<dbReference type="RefSeq" id="WP_191270814.1">
    <property type="nucleotide sequence ID" value="NZ_BNDS01000003.1"/>
</dbReference>
<sequence length="401" mass="46113">MKDILIVAHFSQMPGEKGNGRFVYLAEMLENNGYKVEIVTTSFSHATKKHRKYNEEHLKQNKYKFTLLDEIGYCKNVSLRRLFSHYLFGRNLGVYLNERKKPDIIYCAVPSLDASYIAAKYAIRNKVKFVIDIQDIWPEAFNMVFNTPIISKIIFLPMNRKANFIYSAANHIVAVSETYVKRALDVNKKCKKGLSVFLGTELSNFDKFAEESKVVKPKNEIWIAYIGTLGHSYDLTSVIDAFSILRSKGYRNLKFIVMGDGPLKKDFQMYAMQKGIPCEFTGMLDYSKMVEILVKCDIAVNPITRGAAASIINKVSDYAAAGLAVINTQECQEYQNLIDKYYAGINCRNNNSKDLSEKIQFLYNEVEIRKEMGRNNRKLAEEKFDRHITYQRILDLISIDK</sequence>
<dbReference type="PANTHER" id="PTHR45947:SF3">
    <property type="entry name" value="SULFOQUINOVOSYL TRANSFERASE SQD2"/>
    <property type="match status" value="1"/>
</dbReference>
<dbReference type="EMBL" id="BNDS01000003">
    <property type="protein sequence ID" value="GHH97719.1"/>
    <property type="molecule type" value="Genomic_DNA"/>
</dbReference>
<reference evidence="2 3" key="1">
    <citation type="journal article" date="2022" name="Int. J. Syst. Evol. Microbiol.">
        <title>Neobacillus kokaensis sp. nov., isolated from soil.</title>
        <authorList>
            <person name="Yuki K."/>
            <person name="Matsubara H."/>
            <person name="Yamaguchi S."/>
        </authorList>
    </citation>
    <scope>NUCLEOTIDE SEQUENCE [LARGE SCALE GENOMIC DNA]</scope>
    <source>
        <strain evidence="2 3">LOB 377</strain>
    </source>
</reference>
<protein>
    <recommendedName>
        <fullName evidence="1">Glycosyl transferase family 1 domain-containing protein</fullName>
    </recommendedName>
</protein>
<proteinExistence type="predicted"/>
<keyword evidence="3" id="KW-1185">Reference proteome</keyword>
<comment type="caution">
    <text evidence="2">The sequence shown here is derived from an EMBL/GenBank/DDBJ whole genome shotgun (WGS) entry which is preliminary data.</text>
</comment>
<dbReference type="PANTHER" id="PTHR45947">
    <property type="entry name" value="SULFOQUINOVOSYL TRANSFERASE SQD2"/>
    <property type="match status" value="1"/>
</dbReference>
<name>A0ABQ3MZI8_9BACI</name>
<feature type="domain" description="Glycosyl transferase family 1" evidence="1">
    <location>
        <begin position="209"/>
        <end position="378"/>
    </location>
</feature>
<organism evidence="2 3">
    <name type="scientific">Neobacillus kokaensis</name>
    <dbReference type="NCBI Taxonomy" id="2759023"/>
    <lineage>
        <taxon>Bacteria</taxon>
        <taxon>Bacillati</taxon>
        <taxon>Bacillota</taxon>
        <taxon>Bacilli</taxon>
        <taxon>Bacillales</taxon>
        <taxon>Bacillaceae</taxon>
        <taxon>Neobacillus</taxon>
    </lineage>
</organism>
<dbReference type="Proteomes" id="UP000637074">
    <property type="component" value="Unassembled WGS sequence"/>
</dbReference>
<evidence type="ECO:0000313" key="2">
    <source>
        <dbReference type="EMBL" id="GHH97719.1"/>
    </source>
</evidence>
<evidence type="ECO:0000259" key="1">
    <source>
        <dbReference type="Pfam" id="PF00534"/>
    </source>
</evidence>
<dbReference type="Pfam" id="PF00534">
    <property type="entry name" value="Glycos_transf_1"/>
    <property type="match status" value="1"/>
</dbReference>
<dbReference type="InterPro" id="IPR001296">
    <property type="entry name" value="Glyco_trans_1"/>
</dbReference>
<dbReference type="Gene3D" id="3.40.50.2000">
    <property type="entry name" value="Glycogen Phosphorylase B"/>
    <property type="match status" value="2"/>
</dbReference>
<dbReference type="CDD" id="cd03794">
    <property type="entry name" value="GT4_WbuB-like"/>
    <property type="match status" value="1"/>
</dbReference>
<accession>A0ABQ3MZI8</accession>
<dbReference type="InterPro" id="IPR050194">
    <property type="entry name" value="Glycosyltransferase_grp1"/>
</dbReference>
<evidence type="ECO:0000313" key="3">
    <source>
        <dbReference type="Proteomes" id="UP000637074"/>
    </source>
</evidence>